<dbReference type="PANTHER" id="PTHR31677">
    <property type="entry name" value="AP2 DOMAIN CLASS TRANSCRIPTION FACTOR"/>
    <property type="match status" value="1"/>
</dbReference>
<reference evidence="10" key="1">
    <citation type="submission" date="2019-07" db="EMBL/GenBank/DDBJ databases">
        <title>De Novo Assembly of kiwifruit Actinidia rufa.</title>
        <authorList>
            <person name="Sugita-Konishi S."/>
            <person name="Sato K."/>
            <person name="Mori E."/>
            <person name="Abe Y."/>
            <person name="Kisaki G."/>
            <person name="Hamano K."/>
            <person name="Suezawa K."/>
            <person name="Otani M."/>
            <person name="Fukuda T."/>
            <person name="Manabe T."/>
            <person name="Gomi K."/>
            <person name="Tabuchi M."/>
            <person name="Akimitsu K."/>
            <person name="Kataoka I."/>
        </authorList>
    </citation>
    <scope>NUCLEOTIDE SEQUENCE [LARGE SCALE GENOMIC DNA]</scope>
    <source>
        <strain evidence="10">cv. Fuchu</strain>
    </source>
</reference>
<evidence type="ECO:0000256" key="7">
    <source>
        <dbReference type="SAM" id="MobiDB-lite"/>
    </source>
</evidence>
<feature type="compositionally biased region" description="Low complexity" evidence="7">
    <location>
        <begin position="1"/>
        <end position="23"/>
    </location>
</feature>
<dbReference type="AlphaFoldDB" id="A0A7J0DDK9"/>
<keyword evidence="10" id="KW-1185">Reference proteome</keyword>
<evidence type="ECO:0000313" key="10">
    <source>
        <dbReference type="Proteomes" id="UP000585474"/>
    </source>
</evidence>
<proteinExistence type="predicted"/>
<keyword evidence="5" id="KW-0804">Transcription</keyword>
<evidence type="ECO:0000256" key="5">
    <source>
        <dbReference type="ARBA" id="ARBA00023163"/>
    </source>
</evidence>
<dbReference type="SUPFAM" id="SSF54171">
    <property type="entry name" value="DNA-binding domain"/>
    <property type="match status" value="1"/>
</dbReference>
<evidence type="ECO:0000256" key="4">
    <source>
        <dbReference type="ARBA" id="ARBA00023125"/>
    </source>
</evidence>
<organism evidence="9 10">
    <name type="scientific">Actinidia rufa</name>
    <dbReference type="NCBI Taxonomy" id="165716"/>
    <lineage>
        <taxon>Eukaryota</taxon>
        <taxon>Viridiplantae</taxon>
        <taxon>Streptophyta</taxon>
        <taxon>Embryophyta</taxon>
        <taxon>Tracheophyta</taxon>
        <taxon>Spermatophyta</taxon>
        <taxon>Magnoliopsida</taxon>
        <taxon>eudicotyledons</taxon>
        <taxon>Gunneridae</taxon>
        <taxon>Pentapetalae</taxon>
        <taxon>asterids</taxon>
        <taxon>Ericales</taxon>
        <taxon>Actinidiaceae</taxon>
        <taxon>Actinidia</taxon>
    </lineage>
</organism>
<dbReference type="PANTHER" id="PTHR31677:SF118">
    <property type="entry name" value="OS04G0399800 PROTEIN"/>
    <property type="match status" value="1"/>
</dbReference>
<protein>
    <submittedName>
        <fullName evidence="9">Integrase-type DNA-binding superfamily protein</fullName>
    </submittedName>
</protein>
<dbReference type="PRINTS" id="PR00367">
    <property type="entry name" value="ETHRSPELEMNT"/>
</dbReference>
<feature type="domain" description="AP2/ERF" evidence="8">
    <location>
        <begin position="44"/>
        <end position="115"/>
    </location>
</feature>
<accession>A0A7J0DDK9</accession>
<feature type="region of interest" description="Disordered" evidence="7">
    <location>
        <begin position="146"/>
        <end position="167"/>
    </location>
</feature>
<dbReference type="PROSITE" id="PS51032">
    <property type="entry name" value="AP2_ERF"/>
    <property type="match status" value="1"/>
</dbReference>
<dbReference type="InterPro" id="IPR016177">
    <property type="entry name" value="DNA-bd_dom_sf"/>
</dbReference>
<keyword evidence="3" id="KW-0805">Transcription regulation</keyword>
<dbReference type="Gene3D" id="3.30.730.10">
    <property type="entry name" value="AP2/ERF domain"/>
    <property type="match status" value="1"/>
</dbReference>
<dbReference type="GO" id="GO:0003677">
    <property type="term" value="F:DNA binding"/>
    <property type="evidence" value="ECO:0007669"/>
    <property type="project" value="UniProtKB-KW"/>
</dbReference>
<keyword evidence="2" id="KW-0936">Ethylene signaling pathway</keyword>
<dbReference type="CDD" id="cd00018">
    <property type="entry name" value="AP2"/>
    <property type="match status" value="1"/>
</dbReference>
<dbReference type="InterPro" id="IPR001471">
    <property type="entry name" value="AP2/ERF_dom"/>
</dbReference>
<dbReference type="InterPro" id="IPR036955">
    <property type="entry name" value="AP2/ERF_dom_sf"/>
</dbReference>
<evidence type="ECO:0000259" key="8">
    <source>
        <dbReference type="PROSITE" id="PS51032"/>
    </source>
</evidence>
<dbReference type="GO" id="GO:0003700">
    <property type="term" value="F:DNA-binding transcription factor activity"/>
    <property type="evidence" value="ECO:0007669"/>
    <property type="project" value="InterPro"/>
</dbReference>
<feature type="compositionally biased region" description="Pro residues" evidence="7">
    <location>
        <begin position="150"/>
        <end position="159"/>
    </location>
</feature>
<evidence type="ECO:0000256" key="3">
    <source>
        <dbReference type="ARBA" id="ARBA00023015"/>
    </source>
</evidence>
<evidence type="ECO:0000256" key="6">
    <source>
        <dbReference type="ARBA" id="ARBA00023242"/>
    </source>
</evidence>
<sequence length="364" mass="40368">MDLINSSNKVNSPSSSSSTSSSSKSKRKNQQQSQKDLNNSGGLRFIGVRRRPWGRYAAEIRDPLTKERHWLGTFDTAEEAALAYDRAARSMRMRMRMQTGDCNSNSMRTTRTNFVYSDMPPGSSLTSIISPDDEYSQHPLLFLMNSQQNQPPPPPPPSGFFPVPGDEWIQRNTLTDHHNQQQQQQQQLCDEQQIITDGFIMHGDGGGGGSTKTNQHYYCNVDEVEAELPPLPPDISNSYDSRSVCGANVHGSVWNEEDPMSNLLIDNGRFSDQKTTTGYYYHEPETGRSTVGIESYNNVNVGFLMESASSSELINPLFRMTEQVSDATAGILSPSINIPVPAEAFDFGGCCSSSSSYSSSVYFF</sequence>
<feature type="region of interest" description="Disordered" evidence="7">
    <location>
        <begin position="1"/>
        <end position="43"/>
    </location>
</feature>
<dbReference type="GO" id="GO:0009873">
    <property type="term" value="P:ethylene-activated signaling pathway"/>
    <property type="evidence" value="ECO:0007669"/>
    <property type="project" value="UniProtKB-KW"/>
</dbReference>
<dbReference type="GO" id="GO:0005634">
    <property type="term" value="C:nucleus"/>
    <property type="evidence" value="ECO:0007669"/>
    <property type="project" value="UniProtKB-SubCell"/>
</dbReference>
<name>A0A7J0DDK9_9ERIC</name>
<gene>
    <name evidence="9" type="ORF">Acr_00g0026290</name>
</gene>
<dbReference type="OrthoDB" id="780830at2759"/>
<evidence type="ECO:0000313" key="9">
    <source>
        <dbReference type="EMBL" id="GFS33086.1"/>
    </source>
</evidence>
<dbReference type="Proteomes" id="UP000585474">
    <property type="component" value="Unassembled WGS sequence"/>
</dbReference>
<comment type="subcellular location">
    <subcellularLocation>
        <location evidence="1">Nucleus</location>
    </subcellularLocation>
</comment>
<keyword evidence="6" id="KW-0539">Nucleus</keyword>
<dbReference type="EMBL" id="BJWL01000178">
    <property type="protein sequence ID" value="GFS33086.1"/>
    <property type="molecule type" value="Genomic_DNA"/>
</dbReference>
<dbReference type="Pfam" id="PF00847">
    <property type="entry name" value="AP2"/>
    <property type="match status" value="1"/>
</dbReference>
<dbReference type="SMART" id="SM00380">
    <property type="entry name" value="AP2"/>
    <property type="match status" value="1"/>
</dbReference>
<comment type="caution">
    <text evidence="9">The sequence shown here is derived from an EMBL/GenBank/DDBJ whole genome shotgun (WGS) entry which is preliminary data.</text>
</comment>
<evidence type="ECO:0000256" key="2">
    <source>
        <dbReference type="ARBA" id="ARBA00022745"/>
    </source>
</evidence>
<evidence type="ECO:0000256" key="1">
    <source>
        <dbReference type="ARBA" id="ARBA00004123"/>
    </source>
</evidence>
<keyword evidence="4 9" id="KW-0238">DNA-binding</keyword>